<sequence length="46" mass="4837">MCSVARFRLVAEGVGAKNLGDTYQTVYPEVARAAAEATAALVPLRV</sequence>
<organism evidence="1 2">
    <name type="scientific">Nocardiopsis sediminis</name>
    <dbReference type="NCBI Taxonomy" id="1778267"/>
    <lineage>
        <taxon>Bacteria</taxon>
        <taxon>Bacillati</taxon>
        <taxon>Actinomycetota</taxon>
        <taxon>Actinomycetes</taxon>
        <taxon>Streptosporangiales</taxon>
        <taxon>Nocardiopsidaceae</taxon>
        <taxon>Nocardiopsis</taxon>
    </lineage>
</organism>
<dbReference type="RefSeq" id="WP_378537624.1">
    <property type="nucleotide sequence ID" value="NZ_JBHSBH010000015.1"/>
</dbReference>
<evidence type="ECO:0000313" key="2">
    <source>
        <dbReference type="Proteomes" id="UP001595847"/>
    </source>
</evidence>
<dbReference type="Proteomes" id="UP001595847">
    <property type="component" value="Unassembled WGS sequence"/>
</dbReference>
<dbReference type="EMBL" id="JBHSBH010000015">
    <property type="protein sequence ID" value="MFC3999281.1"/>
    <property type="molecule type" value="Genomic_DNA"/>
</dbReference>
<proteinExistence type="predicted"/>
<comment type="caution">
    <text evidence="1">The sequence shown here is derived from an EMBL/GenBank/DDBJ whole genome shotgun (WGS) entry which is preliminary data.</text>
</comment>
<reference evidence="2" key="1">
    <citation type="journal article" date="2019" name="Int. J. Syst. Evol. Microbiol.">
        <title>The Global Catalogue of Microorganisms (GCM) 10K type strain sequencing project: providing services to taxonomists for standard genome sequencing and annotation.</title>
        <authorList>
            <consortium name="The Broad Institute Genomics Platform"/>
            <consortium name="The Broad Institute Genome Sequencing Center for Infectious Disease"/>
            <person name="Wu L."/>
            <person name="Ma J."/>
        </authorList>
    </citation>
    <scope>NUCLEOTIDE SEQUENCE [LARGE SCALE GENOMIC DNA]</scope>
    <source>
        <strain evidence="2">TBRC 1826</strain>
    </source>
</reference>
<accession>A0ABV8FWM8</accession>
<evidence type="ECO:0000313" key="1">
    <source>
        <dbReference type="EMBL" id="MFC3999281.1"/>
    </source>
</evidence>
<name>A0ABV8FWM8_9ACTN</name>
<protein>
    <submittedName>
        <fullName evidence="1">Uncharacterized protein</fullName>
    </submittedName>
</protein>
<gene>
    <name evidence="1" type="ORF">ACFOVU_25440</name>
</gene>
<keyword evidence="2" id="KW-1185">Reference proteome</keyword>